<reference evidence="1" key="2">
    <citation type="submission" date="2025-09" db="UniProtKB">
        <authorList>
            <consortium name="EnsemblPlants"/>
        </authorList>
    </citation>
    <scope>IDENTIFICATION</scope>
</reference>
<dbReference type="Proteomes" id="UP001732700">
    <property type="component" value="Chromosome 4D"/>
</dbReference>
<name>A0ACD5X751_AVESA</name>
<proteinExistence type="predicted"/>
<protein>
    <submittedName>
        <fullName evidence="1">Uncharacterized protein</fullName>
    </submittedName>
</protein>
<evidence type="ECO:0000313" key="2">
    <source>
        <dbReference type="Proteomes" id="UP001732700"/>
    </source>
</evidence>
<accession>A0ACD5X751</accession>
<keyword evidence="2" id="KW-1185">Reference proteome</keyword>
<evidence type="ECO:0000313" key="1">
    <source>
        <dbReference type="EnsemblPlants" id="AVESA.00010b.r2.4DG0728570.1.CDS"/>
    </source>
</evidence>
<sequence>MASLDSTANDERARGKRTGAAEHPLPQLPIDLLLEIVQRSDAVTIVRFAATQKLLRGAILASAFRRRLAVAATNVDPALGFSFREYGVRRAVDTPPLSTGGGGGGGGQPLVRLDETVTGRYAFKPVAWRDGLLVVRRDSDIPGAIVDELRVCNAFTGDVTASLPPISMPVPSSRDLYRMAWPALYTPALLTAGRSFELLVADGELRTQIFSSDRWEWGAIRDTSFPLHERLPNMDYGAFSCPVVIGRTVYWLCSLPPYWPDDHPDPKILALDVDAAEATVRKIPRYCFSSARCSEHGFNDRVLLASLHGQLCLFVLDRHGISAWTPSDSETTMWSQQVMITLSELEIKAGIGLLPLPRLPQVHLHAFGERSGTMIVEVTPGKLFRFDIREGFKAVRFVKLGSEESKFRHIAYLCLHEIHLVSLLQTMKSFPEGSEESETTAET</sequence>
<reference evidence="1" key="1">
    <citation type="submission" date="2021-05" db="EMBL/GenBank/DDBJ databases">
        <authorList>
            <person name="Scholz U."/>
            <person name="Mascher M."/>
            <person name="Fiebig A."/>
        </authorList>
    </citation>
    <scope>NUCLEOTIDE SEQUENCE [LARGE SCALE GENOMIC DNA]</scope>
</reference>
<dbReference type="EnsemblPlants" id="AVESA.00010b.r2.4DG0728570.1">
    <property type="protein sequence ID" value="AVESA.00010b.r2.4DG0728570.1.CDS"/>
    <property type="gene ID" value="AVESA.00010b.r2.4DG0728570"/>
</dbReference>
<organism evidence="1 2">
    <name type="scientific">Avena sativa</name>
    <name type="common">Oat</name>
    <dbReference type="NCBI Taxonomy" id="4498"/>
    <lineage>
        <taxon>Eukaryota</taxon>
        <taxon>Viridiplantae</taxon>
        <taxon>Streptophyta</taxon>
        <taxon>Embryophyta</taxon>
        <taxon>Tracheophyta</taxon>
        <taxon>Spermatophyta</taxon>
        <taxon>Magnoliopsida</taxon>
        <taxon>Liliopsida</taxon>
        <taxon>Poales</taxon>
        <taxon>Poaceae</taxon>
        <taxon>BOP clade</taxon>
        <taxon>Pooideae</taxon>
        <taxon>Poodae</taxon>
        <taxon>Poeae</taxon>
        <taxon>Poeae Chloroplast Group 1 (Aveneae type)</taxon>
        <taxon>Aveninae</taxon>
        <taxon>Avena</taxon>
    </lineage>
</organism>